<evidence type="ECO:0000256" key="1">
    <source>
        <dbReference type="ARBA" id="ARBA00023015"/>
    </source>
</evidence>
<comment type="caution">
    <text evidence="5">The sequence shown here is derived from an EMBL/GenBank/DDBJ whole genome shotgun (WGS) entry which is preliminary data.</text>
</comment>
<dbReference type="InterPro" id="IPR020449">
    <property type="entry name" value="Tscrpt_reg_AraC-type_HTH"/>
</dbReference>
<evidence type="ECO:0000259" key="4">
    <source>
        <dbReference type="PROSITE" id="PS01124"/>
    </source>
</evidence>
<organism evidence="5 6">
    <name type="scientific">Paenibacillus odorifer</name>
    <dbReference type="NCBI Taxonomy" id="189426"/>
    <lineage>
        <taxon>Bacteria</taxon>
        <taxon>Bacillati</taxon>
        <taxon>Bacillota</taxon>
        <taxon>Bacilli</taxon>
        <taxon>Bacillales</taxon>
        <taxon>Paenibacillaceae</taxon>
        <taxon>Paenibacillus</taxon>
    </lineage>
</organism>
<dbReference type="AlphaFoldDB" id="A0A1R0X2C9"/>
<keyword evidence="2" id="KW-0238">DNA-binding</keyword>
<feature type="domain" description="HTH araC/xylS-type" evidence="4">
    <location>
        <begin position="173"/>
        <end position="271"/>
    </location>
</feature>
<reference evidence="5 6" key="1">
    <citation type="submission" date="2016-10" db="EMBL/GenBank/DDBJ databases">
        <title>Paenibacillus species isolates.</title>
        <authorList>
            <person name="Beno S.M."/>
        </authorList>
    </citation>
    <scope>NUCLEOTIDE SEQUENCE [LARGE SCALE GENOMIC DNA]</scope>
    <source>
        <strain evidence="5 6">FSL H7-0604</strain>
    </source>
</reference>
<keyword evidence="3" id="KW-0804">Transcription</keyword>
<gene>
    <name evidence="5" type="ORF">BJP51_25575</name>
</gene>
<name>A0A1R0X2C9_9BACL</name>
<dbReference type="Gene3D" id="2.60.120.280">
    <property type="entry name" value="Regulatory protein AraC"/>
    <property type="match status" value="1"/>
</dbReference>
<dbReference type="PROSITE" id="PS01124">
    <property type="entry name" value="HTH_ARAC_FAMILY_2"/>
    <property type="match status" value="1"/>
</dbReference>
<evidence type="ECO:0000256" key="2">
    <source>
        <dbReference type="ARBA" id="ARBA00023125"/>
    </source>
</evidence>
<dbReference type="PROSITE" id="PS00041">
    <property type="entry name" value="HTH_ARAC_FAMILY_1"/>
    <property type="match status" value="1"/>
</dbReference>
<dbReference type="SUPFAM" id="SSF51215">
    <property type="entry name" value="Regulatory protein AraC"/>
    <property type="match status" value="1"/>
</dbReference>
<dbReference type="Pfam" id="PF02311">
    <property type="entry name" value="AraC_binding"/>
    <property type="match status" value="1"/>
</dbReference>
<dbReference type="InterPro" id="IPR018060">
    <property type="entry name" value="HTH_AraC"/>
</dbReference>
<dbReference type="SMART" id="SM00342">
    <property type="entry name" value="HTH_ARAC"/>
    <property type="match status" value="1"/>
</dbReference>
<dbReference type="GO" id="GO:0003700">
    <property type="term" value="F:DNA-binding transcription factor activity"/>
    <property type="evidence" value="ECO:0007669"/>
    <property type="project" value="InterPro"/>
</dbReference>
<sequence>MDNHVLLTNYLSNLKVDLFMADYNLCGRDWRDLDYTPDYSKFYFICDGEGWLKIGDREYYPKPGQLFLMPEGVKQSYSCISDQPFEKYWCHFSAKVGDINLFKMLELSHVCREVDPHVIQEIFSSLTSHMKSDAVYAHLLAKSKLMELFSYFIMNIDVDEITFKNLSSIEKLTKILTYIDAHIERNITIHELAEIAYMHPNYFIRLFKQQIGVPPIQYITRKKITKAKELLRVTQSSVGEIAHDLGFSDLYYFSKQFKKNVGLSPSEFRQGTVAVK</sequence>
<dbReference type="GO" id="GO:0043565">
    <property type="term" value="F:sequence-specific DNA binding"/>
    <property type="evidence" value="ECO:0007669"/>
    <property type="project" value="InterPro"/>
</dbReference>
<proteinExistence type="predicted"/>
<accession>A0A1R0X2C9</accession>
<keyword evidence="1" id="KW-0805">Transcription regulation</keyword>
<dbReference type="PANTHER" id="PTHR43280">
    <property type="entry name" value="ARAC-FAMILY TRANSCRIPTIONAL REGULATOR"/>
    <property type="match status" value="1"/>
</dbReference>
<dbReference type="PRINTS" id="PR00032">
    <property type="entry name" value="HTHARAC"/>
</dbReference>
<dbReference type="Pfam" id="PF12833">
    <property type="entry name" value="HTH_18"/>
    <property type="match status" value="1"/>
</dbReference>
<evidence type="ECO:0000313" key="5">
    <source>
        <dbReference type="EMBL" id="OMD27279.1"/>
    </source>
</evidence>
<dbReference type="InterPro" id="IPR018062">
    <property type="entry name" value="HTH_AraC-typ_CS"/>
</dbReference>
<dbReference type="InterPro" id="IPR037923">
    <property type="entry name" value="HTH-like"/>
</dbReference>
<dbReference type="InterPro" id="IPR009057">
    <property type="entry name" value="Homeodomain-like_sf"/>
</dbReference>
<dbReference type="SUPFAM" id="SSF46689">
    <property type="entry name" value="Homeodomain-like"/>
    <property type="match status" value="2"/>
</dbReference>
<dbReference type="InterPro" id="IPR003313">
    <property type="entry name" value="AraC-bd"/>
</dbReference>
<dbReference type="RefSeq" id="WP_036689722.1">
    <property type="nucleotide sequence ID" value="NZ_JARLKA010000019.1"/>
</dbReference>
<dbReference type="PANTHER" id="PTHR43280:SF28">
    <property type="entry name" value="HTH-TYPE TRANSCRIPTIONAL ACTIVATOR RHAS"/>
    <property type="match status" value="1"/>
</dbReference>
<protein>
    <submittedName>
        <fullName evidence="5">AraC family transcriptional regulator</fullName>
    </submittedName>
</protein>
<dbReference type="Gene3D" id="1.10.10.60">
    <property type="entry name" value="Homeodomain-like"/>
    <property type="match status" value="2"/>
</dbReference>
<evidence type="ECO:0000256" key="3">
    <source>
        <dbReference type="ARBA" id="ARBA00023163"/>
    </source>
</evidence>
<dbReference type="Proteomes" id="UP000187465">
    <property type="component" value="Unassembled WGS sequence"/>
</dbReference>
<evidence type="ECO:0000313" key="6">
    <source>
        <dbReference type="Proteomes" id="UP000187465"/>
    </source>
</evidence>
<dbReference type="EMBL" id="MKQP01000037">
    <property type="protein sequence ID" value="OMD27279.1"/>
    <property type="molecule type" value="Genomic_DNA"/>
</dbReference>